<evidence type="ECO:0000313" key="1">
    <source>
        <dbReference type="EMBL" id="KAK3048192.1"/>
    </source>
</evidence>
<protein>
    <submittedName>
        <fullName evidence="1">Uncharacterized protein</fullName>
    </submittedName>
</protein>
<name>A0ACC3CXF9_9PEZI</name>
<accession>A0ACC3CXF9</accession>
<sequence length="98" mass="10373">LCLIGATTALPLVTGQQVMGVVGVEEAVKGLQYVVAVTTLWSGASYVFLKDAVKILGEDEELKRRQGFRGRAVIGWSFAGVVGLAGWFWGSGGKGQCR</sequence>
<dbReference type="EMBL" id="JAWDJW010010297">
    <property type="protein sequence ID" value="KAK3048192.1"/>
    <property type="molecule type" value="Genomic_DNA"/>
</dbReference>
<reference evidence="1" key="1">
    <citation type="submission" date="2024-09" db="EMBL/GenBank/DDBJ databases">
        <title>Black Yeasts Isolated from many extreme environments.</title>
        <authorList>
            <person name="Coleine C."/>
            <person name="Stajich J.E."/>
            <person name="Selbmann L."/>
        </authorList>
    </citation>
    <scope>NUCLEOTIDE SEQUENCE</scope>
    <source>
        <strain evidence="1">CCFEE 5737</strain>
    </source>
</reference>
<gene>
    <name evidence="1" type="ORF">LTS18_012992</name>
</gene>
<keyword evidence="2" id="KW-1185">Reference proteome</keyword>
<dbReference type="Proteomes" id="UP001186974">
    <property type="component" value="Unassembled WGS sequence"/>
</dbReference>
<comment type="caution">
    <text evidence="1">The sequence shown here is derived from an EMBL/GenBank/DDBJ whole genome shotgun (WGS) entry which is preliminary data.</text>
</comment>
<organism evidence="1 2">
    <name type="scientific">Coniosporium uncinatum</name>
    <dbReference type="NCBI Taxonomy" id="93489"/>
    <lineage>
        <taxon>Eukaryota</taxon>
        <taxon>Fungi</taxon>
        <taxon>Dikarya</taxon>
        <taxon>Ascomycota</taxon>
        <taxon>Pezizomycotina</taxon>
        <taxon>Dothideomycetes</taxon>
        <taxon>Dothideomycetes incertae sedis</taxon>
        <taxon>Coniosporium</taxon>
    </lineage>
</organism>
<feature type="non-terminal residue" evidence="1">
    <location>
        <position position="1"/>
    </location>
</feature>
<proteinExistence type="predicted"/>
<evidence type="ECO:0000313" key="2">
    <source>
        <dbReference type="Proteomes" id="UP001186974"/>
    </source>
</evidence>